<dbReference type="AlphaFoldDB" id="A0A3G9A0L1"/>
<keyword evidence="5 10" id="KW-0274">FAD</keyword>
<keyword evidence="6" id="KW-0560">Oxidoreductase</keyword>
<comment type="cofactor">
    <cofactor evidence="10">
        <name>FAD</name>
        <dbReference type="ChEBI" id="CHEBI:57692"/>
    </cofactor>
    <text evidence="10">Binds 1 FAD per subunit.</text>
</comment>
<feature type="binding site" evidence="10">
    <location>
        <begin position="187"/>
        <end position="189"/>
    </location>
    <ligand>
        <name>FAD</name>
        <dbReference type="ChEBI" id="CHEBI:57692"/>
    </ligand>
</feature>
<evidence type="ECO:0000256" key="9">
    <source>
        <dbReference type="PIRSR" id="PIRSR000196-1"/>
    </source>
</evidence>
<name>A0A3G9A0L1_9ACTN</name>
<feature type="domain" description="Proline dehydrogenase" evidence="11">
    <location>
        <begin position="41"/>
        <end position="297"/>
    </location>
</feature>
<evidence type="ECO:0000256" key="4">
    <source>
        <dbReference type="ARBA" id="ARBA00022741"/>
    </source>
</evidence>
<sequence>MLRKPILALSANTKVRDILTKAPVTRAVVARFIPGDDTVKAVKTVADVRAKGMQVSLDFLGEGVSTLADAKATVAAYVELLDQLQAATLIAGAEVSVKLSAVGQSLPGGDIIALEHARQIVTSAYSRGARVTFDMEDHTTVDSTLQTLFAIRQDFPDVGVAIQAMLHRTADDLEKLTGRGSRVRLVKGAYNEPEQVAYQGAENVDLAYVRALKILMAGDGHPMVGSHDPRLIAIAGQLARESNRTPDSYEFQMLFGIRTTEQERLAAEGNTVRIYLPYGSDWYGYFTRRLAERPANLLFFVRSMLTKS</sequence>
<dbReference type="OrthoDB" id="9773461at2"/>
<dbReference type="UniPathway" id="UPA00261">
    <property type="reaction ID" value="UER00373"/>
</dbReference>
<dbReference type="SUPFAM" id="SSF51730">
    <property type="entry name" value="FAD-linked oxidoreductase"/>
    <property type="match status" value="1"/>
</dbReference>
<evidence type="ECO:0000256" key="7">
    <source>
        <dbReference type="ARBA" id="ARBA00023062"/>
    </source>
</evidence>
<protein>
    <recommendedName>
        <fullName evidence="2">proline dehydrogenase</fullName>
        <ecNumber evidence="2">1.5.5.2</ecNumber>
    </recommendedName>
</protein>
<dbReference type="GO" id="GO:0004657">
    <property type="term" value="F:proline dehydrogenase activity"/>
    <property type="evidence" value="ECO:0007669"/>
    <property type="project" value="UniProtKB-EC"/>
</dbReference>
<evidence type="ECO:0000256" key="10">
    <source>
        <dbReference type="PIRSR" id="PIRSR000196-2"/>
    </source>
</evidence>
<keyword evidence="7" id="KW-0642">Proline metabolism</keyword>
<dbReference type="InterPro" id="IPR015659">
    <property type="entry name" value="Proline_oxidase"/>
</dbReference>
<feature type="binding site" evidence="9">
    <location>
        <position position="288"/>
    </location>
    <ligand>
        <name>substrate</name>
    </ligand>
</feature>
<evidence type="ECO:0000256" key="1">
    <source>
        <dbReference type="ARBA" id="ARBA00004739"/>
    </source>
</evidence>
<dbReference type="KEGG" id="nak:EH165_01445"/>
<evidence type="ECO:0000256" key="8">
    <source>
        <dbReference type="ARBA" id="ARBA00048779"/>
    </source>
</evidence>
<reference evidence="12 13" key="2">
    <citation type="submission" date="2018-12" db="EMBL/GenBank/DDBJ databases">
        <title>Nakamurella antarcticus sp. nov., isolated from Antarctica South Shetland Islands soil.</title>
        <authorList>
            <person name="Peng F."/>
        </authorList>
    </citation>
    <scope>NUCLEOTIDE SEQUENCE [LARGE SCALE GENOMIC DNA]</scope>
    <source>
        <strain evidence="12 13">S14-144</strain>
    </source>
</reference>
<evidence type="ECO:0000259" key="11">
    <source>
        <dbReference type="Pfam" id="PF01619"/>
    </source>
</evidence>
<dbReference type="PIRSF" id="PIRSF000196">
    <property type="entry name" value="Pro_dehydrog"/>
    <property type="match status" value="1"/>
</dbReference>
<dbReference type="Gene3D" id="3.20.20.220">
    <property type="match status" value="1"/>
</dbReference>
<evidence type="ECO:0000256" key="3">
    <source>
        <dbReference type="ARBA" id="ARBA00022630"/>
    </source>
</evidence>
<comment type="catalytic activity">
    <reaction evidence="8">
        <text>L-proline + a quinone = (S)-1-pyrroline-5-carboxylate + a quinol + H(+)</text>
        <dbReference type="Rhea" id="RHEA:23784"/>
        <dbReference type="ChEBI" id="CHEBI:15378"/>
        <dbReference type="ChEBI" id="CHEBI:17388"/>
        <dbReference type="ChEBI" id="CHEBI:24646"/>
        <dbReference type="ChEBI" id="CHEBI:60039"/>
        <dbReference type="ChEBI" id="CHEBI:132124"/>
        <dbReference type="EC" id="1.5.5.2"/>
    </reaction>
</comment>
<dbReference type="EMBL" id="CP034170">
    <property type="protein sequence ID" value="AZI59321.1"/>
    <property type="molecule type" value="Genomic_DNA"/>
</dbReference>
<dbReference type="Pfam" id="PF01619">
    <property type="entry name" value="Pro_dh"/>
    <property type="match status" value="1"/>
</dbReference>
<keyword evidence="4 10" id="KW-0547">Nucleotide-binding</keyword>
<dbReference type="RefSeq" id="WP_124800225.1">
    <property type="nucleotide sequence ID" value="NZ_CP034170.1"/>
</dbReference>
<dbReference type="InterPro" id="IPR002872">
    <property type="entry name" value="Proline_DH_dom"/>
</dbReference>
<dbReference type="GO" id="GO:0000166">
    <property type="term" value="F:nucleotide binding"/>
    <property type="evidence" value="ECO:0007669"/>
    <property type="project" value="UniProtKB-KW"/>
</dbReference>
<evidence type="ECO:0000313" key="12">
    <source>
        <dbReference type="EMBL" id="AZI59321.1"/>
    </source>
</evidence>
<feature type="binding site" evidence="10">
    <location>
        <position position="163"/>
    </location>
    <ligand>
        <name>FAD</name>
        <dbReference type="ChEBI" id="CHEBI:57692"/>
    </ligand>
</feature>
<reference evidence="12 13" key="1">
    <citation type="submission" date="2018-11" db="EMBL/GenBank/DDBJ databases">
        <authorList>
            <person name="Da X."/>
        </authorList>
    </citation>
    <scope>NUCLEOTIDE SEQUENCE [LARGE SCALE GENOMIC DNA]</scope>
    <source>
        <strain evidence="12 13">S14-144</strain>
    </source>
</reference>
<proteinExistence type="predicted"/>
<dbReference type="InterPro" id="IPR029041">
    <property type="entry name" value="FAD-linked_oxidoreductase-like"/>
</dbReference>
<evidence type="ECO:0000256" key="2">
    <source>
        <dbReference type="ARBA" id="ARBA00012695"/>
    </source>
</evidence>
<accession>A0A3G9A0L1</accession>
<dbReference type="PANTHER" id="PTHR13914:SF0">
    <property type="entry name" value="PROLINE DEHYDROGENASE 1, MITOCHONDRIAL"/>
    <property type="match status" value="1"/>
</dbReference>
<dbReference type="GO" id="GO:0010133">
    <property type="term" value="P:L-proline catabolic process to L-glutamate"/>
    <property type="evidence" value="ECO:0007669"/>
    <property type="project" value="UniProtKB-UniPathway"/>
</dbReference>
<gene>
    <name evidence="12" type="ORF">EH165_01445</name>
</gene>
<feature type="binding site" evidence="10">
    <location>
        <begin position="226"/>
        <end position="227"/>
    </location>
    <ligand>
        <name>FAD</name>
        <dbReference type="ChEBI" id="CHEBI:57692"/>
    </ligand>
</feature>
<dbReference type="Proteomes" id="UP000268084">
    <property type="component" value="Chromosome"/>
</dbReference>
<comment type="pathway">
    <text evidence="1">Amino-acid degradation; L-proline degradation into L-glutamate; L-glutamate from L-proline: step 1/2.</text>
</comment>
<dbReference type="InterPro" id="IPR008219">
    <property type="entry name" value="PRODH_bac_arc"/>
</dbReference>
<dbReference type="EC" id="1.5.5.2" evidence="2"/>
<keyword evidence="13" id="KW-1185">Reference proteome</keyword>
<feature type="binding site" evidence="9">
    <location>
        <position position="98"/>
    </location>
    <ligand>
        <name>substrate</name>
    </ligand>
</feature>
<dbReference type="PANTHER" id="PTHR13914">
    <property type="entry name" value="PROLINE OXIDASE"/>
    <property type="match status" value="1"/>
</dbReference>
<feature type="binding site" evidence="10">
    <location>
        <position position="135"/>
    </location>
    <ligand>
        <name>FAD</name>
        <dbReference type="ChEBI" id="CHEBI:57692"/>
    </ligand>
</feature>
<feature type="binding site" evidence="9">
    <location>
        <position position="289"/>
    </location>
    <ligand>
        <name>substrate</name>
    </ligand>
</feature>
<evidence type="ECO:0000313" key="13">
    <source>
        <dbReference type="Proteomes" id="UP000268084"/>
    </source>
</evidence>
<evidence type="ECO:0000256" key="6">
    <source>
        <dbReference type="ARBA" id="ARBA00023002"/>
    </source>
</evidence>
<evidence type="ECO:0000256" key="5">
    <source>
        <dbReference type="ARBA" id="ARBA00022827"/>
    </source>
</evidence>
<organism evidence="12 13">
    <name type="scientific">Nakamurella antarctica</name>
    <dbReference type="NCBI Taxonomy" id="1902245"/>
    <lineage>
        <taxon>Bacteria</taxon>
        <taxon>Bacillati</taxon>
        <taxon>Actinomycetota</taxon>
        <taxon>Actinomycetes</taxon>
        <taxon>Nakamurellales</taxon>
        <taxon>Nakamurellaceae</taxon>
        <taxon>Nakamurella</taxon>
    </lineage>
</organism>
<keyword evidence="3" id="KW-0285">Flavoprotein</keyword>